<organism evidence="1 2">
    <name type="scientific">Hucho hucho</name>
    <name type="common">huchen</name>
    <dbReference type="NCBI Taxonomy" id="62062"/>
    <lineage>
        <taxon>Eukaryota</taxon>
        <taxon>Metazoa</taxon>
        <taxon>Chordata</taxon>
        <taxon>Craniata</taxon>
        <taxon>Vertebrata</taxon>
        <taxon>Euteleostomi</taxon>
        <taxon>Actinopterygii</taxon>
        <taxon>Neopterygii</taxon>
        <taxon>Teleostei</taxon>
        <taxon>Protacanthopterygii</taxon>
        <taxon>Salmoniformes</taxon>
        <taxon>Salmonidae</taxon>
        <taxon>Salmoninae</taxon>
        <taxon>Hucho</taxon>
    </lineage>
</organism>
<dbReference type="PANTHER" id="PTHR15607">
    <property type="entry name" value="SYNAPTONEMAL COMPLEX PROTEIN-RELATED"/>
    <property type="match status" value="1"/>
</dbReference>
<proteinExistence type="predicted"/>
<dbReference type="AlphaFoldDB" id="A0A4W5NCG2"/>
<reference evidence="2" key="1">
    <citation type="submission" date="2018-06" db="EMBL/GenBank/DDBJ databases">
        <title>Genome assembly of Danube salmon.</title>
        <authorList>
            <person name="Macqueen D.J."/>
            <person name="Gundappa M.K."/>
        </authorList>
    </citation>
    <scope>NUCLEOTIDE SEQUENCE [LARGE SCALE GENOMIC DNA]</scope>
</reference>
<name>A0A4W5NCG2_9TELE</name>
<keyword evidence="2" id="KW-1185">Reference proteome</keyword>
<evidence type="ECO:0000313" key="2">
    <source>
        <dbReference type="Proteomes" id="UP000314982"/>
    </source>
</evidence>
<accession>A0A4W5NCG2</accession>
<protein>
    <submittedName>
        <fullName evidence="1">Uncharacterized protein</fullName>
    </submittedName>
</protein>
<dbReference type="PANTHER" id="PTHR15607:SF18">
    <property type="entry name" value="SYNAPTONEMAL COMPLEX PROTEIN 2-LIKE ISOFORM X1"/>
    <property type="match status" value="1"/>
</dbReference>
<sequence>MQFDVFSPSSEQFAKVILNVGDYEMQVALSEALCRMSIKRSRKEMTNKWFANPVFAEGFNAINDTEFEIDCRTFLNDLNIYFGDERRGVHTIFSTFQTSTSLF</sequence>
<reference evidence="1" key="3">
    <citation type="submission" date="2025-09" db="UniProtKB">
        <authorList>
            <consortium name="Ensembl"/>
        </authorList>
    </citation>
    <scope>IDENTIFICATION</scope>
</reference>
<dbReference type="STRING" id="62062.ENSHHUP00000049436"/>
<dbReference type="Proteomes" id="UP000314982">
    <property type="component" value="Unassembled WGS sequence"/>
</dbReference>
<dbReference type="Ensembl" id="ENSHHUT00000051220.1">
    <property type="protein sequence ID" value="ENSHHUP00000049436.1"/>
    <property type="gene ID" value="ENSHHUG00000029932.1"/>
</dbReference>
<evidence type="ECO:0000313" key="1">
    <source>
        <dbReference type="Ensembl" id="ENSHHUP00000049436.1"/>
    </source>
</evidence>
<dbReference type="GeneTree" id="ENSGT00530000063859"/>
<dbReference type="InterPro" id="IPR024835">
    <property type="entry name" value="SYCP2-like"/>
</dbReference>
<reference evidence="1" key="2">
    <citation type="submission" date="2025-08" db="UniProtKB">
        <authorList>
            <consortium name="Ensembl"/>
        </authorList>
    </citation>
    <scope>IDENTIFICATION</scope>
</reference>